<keyword evidence="4 6" id="KW-1133">Transmembrane helix</keyword>
<name>A0A2Z5UTI7_9COXI</name>
<gene>
    <name evidence="8" type="ORF">RVIR1_02170</name>
</gene>
<dbReference type="RefSeq" id="WP_126322268.1">
    <property type="nucleotide sequence ID" value="NZ_AP018005.1"/>
</dbReference>
<keyword evidence="5 6" id="KW-0472">Membrane</keyword>
<evidence type="ECO:0000256" key="6">
    <source>
        <dbReference type="SAM" id="Phobius"/>
    </source>
</evidence>
<evidence type="ECO:0000313" key="8">
    <source>
        <dbReference type="EMBL" id="BBB14754.1"/>
    </source>
</evidence>
<evidence type="ECO:0000256" key="3">
    <source>
        <dbReference type="ARBA" id="ARBA00022692"/>
    </source>
</evidence>
<feature type="transmembrane region" description="Helical" evidence="6">
    <location>
        <begin position="99"/>
        <end position="120"/>
    </location>
</feature>
<feature type="transmembrane region" description="Helical" evidence="6">
    <location>
        <begin position="12"/>
        <end position="32"/>
    </location>
</feature>
<proteinExistence type="inferred from homology"/>
<comment type="subcellular location">
    <subcellularLocation>
        <location evidence="1">Membrane</location>
        <topology evidence="1">Multi-pass membrane protein</topology>
    </subcellularLocation>
</comment>
<evidence type="ECO:0000259" key="7">
    <source>
        <dbReference type="Pfam" id="PF04138"/>
    </source>
</evidence>
<feature type="domain" description="GtrA/DPMS transmembrane" evidence="7">
    <location>
        <begin position="10"/>
        <end position="122"/>
    </location>
</feature>
<dbReference type="OrthoDB" id="9811884at2"/>
<accession>A0A2Z5UTI7</accession>
<protein>
    <submittedName>
        <fullName evidence="8">GtrA family protein</fullName>
    </submittedName>
</protein>
<evidence type="ECO:0000256" key="4">
    <source>
        <dbReference type="ARBA" id="ARBA00022989"/>
    </source>
</evidence>
<evidence type="ECO:0000313" key="9">
    <source>
        <dbReference type="Proteomes" id="UP000282483"/>
    </source>
</evidence>
<sequence>MKALFWQFSRFFIVGASSALVQFSILIGLVELFSVKPIVASTLGYLGGALINYLLNHYFTFKSTLPHRQAVLRFSINSLFGLFVNFVMMAFLLRHYPYVLSQVLTSMVVLIWNFLIHRYWTFHSKKKVI</sequence>
<reference evidence="8 9" key="1">
    <citation type="submission" date="2017-03" db="EMBL/GenBank/DDBJ databases">
        <title>The genome sequence of Candidatus Rickettsiella viridis.</title>
        <authorList>
            <person name="Nikoh N."/>
            <person name="Tsuchida T."/>
            <person name="Yamaguchi K."/>
            <person name="Maeda T."/>
            <person name="Shigenobu S."/>
            <person name="Fukatsu T."/>
        </authorList>
    </citation>
    <scope>NUCLEOTIDE SEQUENCE [LARGE SCALE GENOMIC DNA]</scope>
    <source>
        <strain evidence="8 9">Ap-RA04</strain>
    </source>
</reference>
<keyword evidence="3 6" id="KW-0812">Transmembrane</keyword>
<evidence type="ECO:0000256" key="1">
    <source>
        <dbReference type="ARBA" id="ARBA00004141"/>
    </source>
</evidence>
<organism evidence="8 9">
    <name type="scientific">Candidatus Rickettsiella viridis</name>
    <dbReference type="NCBI Taxonomy" id="676208"/>
    <lineage>
        <taxon>Bacteria</taxon>
        <taxon>Pseudomonadati</taxon>
        <taxon>Pseudomonadota</taxon>
        <taxon>Gammaproteobacteria</taxon>
        <taxon>Legionellales</taxon>
        <taxon>Coxiellaceae</taxon>
        <taxon>Rickettsiella</taxon>
    </lineage>
</organism>
<dbReference type="GO" id="GO:0005886">
    <property type="term" value="C:plasma membrane"/>
    <property type="evidence" value="ECO:0007669"/>
    <property type="project" value="TreeGrafter"/>
</dbReference>
<dbReference type="EMBL" id="AP018005">
    <property type="protein sequence ID" value="BBB14754.1"/>
    <property type="molecule type" value="Genomic_DNA"/>
</dbReference>
<dbReference type="InterPro" id="IPR051401">
    <property type="entry name" value="GtrA_CellWall_Glycosyl"/>
</dbReference>
<dbReference type="InterPro" id="IPR007267">
    <property type="entry name" value="GtrA_DPMS_TM"/>
</dbReference>
<comment type="similarity">
    <text evidence="2">Belongs to the GtrA family.</text>
</comment>
<dbReference type="AlphaFoldDB" id="A0A2Z5UTI7"/>
<dbReference type="KEGG" id="rvi:RVIR1_02170"/>
<dbReference type="Proteomes" id="UP000282483">
    <property type="component" value="Chromosome"/>
</dbReference>
<dbReference type="PANTHER" id="PTHR38459">
    <property type="entry name" value="PROPHAGE BACTOPRENOL-LINKED GLUCOSE TRANSLOCASE HOMOLOG"/>
    <property type="match status" value="1"/>
</dbReference>
<feature type="transmembrane region" description="Helical" evidence="6">
    <location>
        <begin position="71"/>
        <end position="93"/>
    </location>
</feature>
<keyword evidence="9" id="KW-1185">Reference proteome</keyword>
<evidence type="ECO:0000256" key="5">
    <source>
        <dbReference type="ARBA" id="ARBA00023136"/>
    </source>
</evidence>
<feature type="transmembrane region" description="Helical" evidence="6">
    <location>
        <begin position="38"/>
        <end position="59"/>
    </location>
</feature>
<evidence type="ECO:0000256" key="2">
    <source>
        <dbReference type="ARBA" id="ARBA00009399"/>
    </source>
</evidence>
<dbReference type="GO" id="GO:0000271">
    <property type="term" value="P:polysaccharide biosynthetic process"/>
    <property type="evidence" value="ECO:0007669"/>
    <property type="project" value="InterPro"/>
</dbReference>
<dbReference type="PANTHER" id="PTHR38459:SF1">
    <property type="entry name" value="PROPHAGE BACTOPRENOL-LINKED GLUCOSE TRANSLOCASE HOMOLOG"/>
    <property type="match status" value="1"/>
</dbReference>
<dbReference type="Pfam" id="PF04138">
    <property type="entry name" value="GtrA_DPMS_TM"/>
    <property type="match status" value="1"/>
</dbReference>